<sequence>MVFRSCFVSVVPVITVLILPAMRGVFKRVPFSETHTMDNFYAFHAEKHEGGGYCVRRKYQSDSYYYAPLGYFWGSPELITIMEENKFVYD</sequence>
<protein>
    <submittedName>
        <fullName evidence="1">Uncharacterized protein</fullName>
    </submittedName>
</protein>
<proteinExistence type="predicted"/>
<evidence type="ECO:0000313" key="1">
    <source>
        <dbReference type="EMBL" id="OHA81566.1"/>
    </source>
</evidence>
<gene>
    <name evidence="1" type="ORF">A3D51_02215</name>
</gene>
<organism evidence="1 2">
    <name type="scientific">Candidatus Yonathbacteria bacterium RIFCSPHIGHO2_02_FULL_44_14</name>
    <dbReference type="NCBI Taxonomy" id="1802724"/>
    <lineage>
        <taxon>Bacteria</taxon>
        <taxon>Candidatus Yonathiibacteriota</taxon>
    </lineage>
</organism>
<evidence type="ECO:0000313" key="2">
    <source>
        <dbReference type="Proteomes" id="UP000179118"/>
    </source>
</evidence>
<comment type="caution">
    <text evidence="1">The sequence shown here is derived from an EMBL/GenBank/DDBJ whole genome shotgun (WGS) entry which is preliminary data.</text>
</comment>
<dbReference type="AlphaFoldDB" id="A0A1G2S922"/>
<dbReference type="Proteomes" id="UP000179118">
    <property type="component" value="Unassembled WGS sequence"/>
</dbReference>
<reference evidence="1 2" key="1">
    <citation type="journal article" date="2016" name="Nat. Commun.">
        <title>Thousands of microbial genomes shed light on interconnected biogeochemical processes in an aquifer system.</title>
        <authorList>
            <person name="Anantharaman K."/>
            <person name="Brown C.T."/>
            <person name="Hug L.A."/>
            <person name="Sharon I."/>
            <person name="Castelle C.J."/>
            <person name="Probst A.J."/>
            <person name="Thomas B.C."/>
            <person name="Singh A."/>
            <person name="Wilkins M.J."/>
            <person name="Karaoz U."/>
            <person name="Brodie E.L."/>
            <person name="Williams K.H."/>
            <person name="Hubbard S.S."/>
            <person name="Banfield J.F."/>
        </authorList>
    </citation>
    <scope>NUCLEOTIDE SEQUENCE [LARGE SCALE GENOMIC DNA]</scope>
</reference>
<dbReference type="EMBL" id="MHUT01000006">
    <property type="protein sequence ID" value="OHA81566.1"/>
    <property type="molecule type" value="Genomic_DNA"/>
</dbReference>
<name>A0A1G2S922_9BACT</name>
<accession>A0A1G2S922</accession>